<evidence type="ECO:0000256" key="2">
    <source>
        <dbReference type="ARBA" id="ARBA00022701"/>
    </source>
</evidence>
<evidence type="ECO:0000256" key="4">
    <source>
        <dbReference type="ARBA" id="ARBA00023134"/>
    </source>
</evidence>
<evidence type="ECO:0000313" key="6">
    <source>
        <dbReference type="EMBL" id="CAD8179792.1"/>
    </source>
</evidence>
<dbReference type="PANTHER" id="PTHR11588">
    <property type="entry name" value="TUBULIN"/>
    <property type="match status" value="1"/>
</dbReference>
<dbReference type="SMART" id="SM00864">
    <property type="entry name" value="Tubulin"/>
    <property type="match status" value="1"/>
</dbReference>
<reference evidence="6" key="1">
    <citation type="submission" date="2021-01" db="EMBL/GenBank/DDBJ databases">
        <authorList>
            <consortium name="Genoscope - CEA"/>
            <person name="William W."/>
        </authorList>
    </citation>
    <scope>NUCLEOTIDE SEQUENCE</scope>
</reference>
<evidence type="ECO:0000313" key="7">
    <source>
        <dbReference type="Proteomes" id="UP000683925"/>
    </source>
</evidence>
<gene>
    <name evidence="6" type="ORF">POCTA_138.1.T0730219</name>
</gene>
<dbReference type="GO" id="GO:0007017">
    <property type="term" value="P:microtubule-based process"/>
    <property type="evidence" value="ECO:0007669"/>
    <property type="project" value="InterPro"/>
</dbReference>
<dbReference type="Proteomes" id="UP000683925">
    <property type="component" value="Unassembled WGS sequence"/>
</dbReference>
<keyword evidence="3" id="KW-0547">Nucleotide-binding</keyword>
<keyword evidence="7" id="KW-1185">Reference proteome</keyword>
<comment type="caution">
    <text evidence="6">The sequence shown here is derived from an EMBL/GenBank/DDBJ whole genome shotgun (WGS) entry which is preliminary data.</text>
</comment>
<comment type="similarity">
    <text evidence="1">Belongs to the tubulin family.</text>
</comment>
<evidence type="ECO:0000256" key="1">
    <source>
        <dbReference type="ARBA" id="ARBA00009636"/>
    </source>
</evidence>
<proteinExistence type="inferred from homology"/>
<accession>A0A8S1VVC4</accession>
<dbReference type="AlphaFoldDB" id="A0A8S1VVC4"/>
<keyword evidence="4" id="KW-0342">GTP-binding</keyword>
<dbReference type="GO" id="GO:0005874">
    <property type="term" value="C:microtubule"/>
    <property type="evidence" value="ECO:0007669"/>
    <property type="project" value="UniProtKB-KW"/>
</dbReference>
<dbReference type="EMBL" id="CAJJDP010000072">
    <property type="protein sequence ID" value="CAD8179792.1"/>
    <property type="molecule type" value="Genomic_DNA"/>
</dbReference>
<dbReference type="PROSITE" id="PS00228">
    <property type="entry name" value="TUBULIN_B_AUTOREG"/>
    <property type="match status" value="1"/>
</dbReference>
<dbReference type="Pfam" id="PF00091">
    <property type="entry name" value="Tubulin"/>
    <property type="match status" value="1"/>
</dbReference>
<sequence length="302" mass="35052">MREIVSIYVGYAEIQLGQVSWKLFCLEYGVQLNGINNIGGTIKAEDDAKKRFFWKNLMDYQFKGQFIMIWNQQQLMRQKVGVFDTHFKSQQLISGQENSSNNFARGYYTIGNKTVDICLDRLRKLVENCDDLQGILIYLSIGGGIGSGSGSLLLEKLRVDYEKIQILDFTIFPSPQLSHAVVEPYNSIFATHSQLITLMYVRFGCNAIYDICTNKQDIERPSYSNLNRIIGYIYFSVNTSFKNWLIFQSFNGEISEFQIFGPPIKDYISYFVLIPLLQKLLKFIINSYQLWKQRFQLLKLII</sequence>
<keyword evidence="2" id="KW-0493">Microtubule</keyword>
<evidence type="ECO:0000259" key="5">
    <source>
        <dbReference type="SMART" id="SM00864"/>
    </source>
</evidence>
<dbReference type="InterPro" id="IPR013838">
    <property type="entry name" value="Beta-tubulin_BS"/>
</dbReference>
<feature type="domain" description="Tubulin/FtsZ GTPase" evidence="5">
    <location>
        <begin position="66"/>
        <end position="237"/>
    </location>
</feature>
<name>A0A8S1VVC4_PAROT</name>
<protein>
    <recommendedName>
        <fullName evidence="5">Tubulin/FtsZ GTPase domain-containing protein</fullName>
    </recommendedName>
</protein>
<organism evidence="6 7">
    <name type="scientific">Paramecium octaurelia</name>
    <dbReference type="NCBI Taxonomy" id="43137"/>
    <lineage>
        <taxon>Eukaryota</taxon>
        <taxon>Sar</taxon>
        <taxon>Alveolata</taxon>
        <taxon>Ciliophora</taxon>
        <taxon>Intramacronucleata</taxon>
        <taxon>Oligohymenophorea</taxon>
        <taxon>Peniculida</taxon>
        <taxon>Parameciidae</taxon>
        <taxon>Paramecium</taxon>
    </lineage>
</organism>
<dbReference type="InterPro" id="IPR000217">
    <property type="entry name" value="Tubulin"/>
</dbReference>
<evidence type="ECO:0000256" key="3">
    <source>
        <dbReference type="ARBA" id="ARBA00022741"/>
    </source>
</evidence>
<dbReference type="InterPro" id="IPR003008">
    <property type="entry name" value="Tubulin_FtsZ_GTPase"/>
</dbReference>
<dbReference type="GO" id="GO:0005525">
    <property type="term" value="F:GTP binding"/>
    <property type="evidence" value="ECO:0007669"/>
    <property type="project" value="UniProtKB-KW"/>
</dbReference>